<evidence type="ECO:0000313" key="3">
    <source>
        <dbReference type="Proteomes" id="UP000028042"/>
    </source>
</evidence>
<dbReference type="EMBL" id="CP009268">
    <property type="protein sequence ID" value="AJA50291.1"/>
    <property type="molecule type" value="Genomic_DNA"/>
</dbReference>
<accession>A0A0H3J311</accession>
<reference evidence="2 3" key="3">
    <citation type="journal article" name="Genome Announc.">
        <title>Improved Draft Genome Sequence of Clostridium pasteurianum Strain ATCC 6013 (DSM 525) Using a Hybrid Next-Generation Sequencing Approach.</title>
        <authorList>
            <person name="Pyne M.E."/>
            <person name="Utturkar S."/>
            <person name="Brown S.D."/>
            <person name="Moo-Young M."/>
            <person name="Chung D.A."/>
            <person name="Chou C.P."/>
        </authorList>
    </citation>
    <scope>NUCLEOTIDE SEQUENCE [LARGE SCALE GENOMIC DNA]</scope>
    <source>
        <strain evidence="2 3">ATCC 6013</strain>
    </source>
</reference>
<dbReference type="KEGG" id="cpat:CLPA_c02030"/>
<dbReference type="Gene3D" id="3.40.50.300">
    <property type="entry name" value="P-loop containing nucleotide triphosphate hydrolases"/>
    <property type="match status" value="1"/>
</dbReference>
<evidence type="ECO:0000313" key="1">
    <source>
        <dbReference type="EMBL" id="AJA50291.1"/>
    </source>
</evidence>
<dbReference type="EMBL" id="JPGY02000001">
    <property type="protein sequence ID" value="KRU13696.1"/>
    <property type="molecule type" value="Genomic_DNA"/>
</dbReference>
<dbReference type="Proteomes" id="UP000030905">
    <property type="component" value="Chromosome"/>
</dbReference>
<reference evidence="2" key="2">
    <citation type="submission" date="2015-10" db="EMBL/GenBank/DDBJ databases">
        <title>Improved Draft Genome Sequence of Clostridium pasteurianum Strain ATCC 6013 (DSM 525) Using a Hybrid Next-Generation Sequencing Approach.</title>
        <authorList>
            <person name="Pyne M.E."/>
            <person name="Utturkar S.M."/>
            <person name="Brown S.D."/>
            <person name="Moo-Young M."/>
            <person name="Chung D.A."/>
            <person name="Chou P.C."/>
        </authorList>
    </citation>
    <scope>NUCLEOTIDE SEQUENCE</scope>
    <source>
        <strain evidence="2">ATCC 6013</strain>
    </source>
</reference>
<dbReference type="InterPro" id="IPR027417">
    <property type="entry name" value="P-loop_NTPase"/>
</dbReference>
<dbReference type="Proteomes" id="UP000028042">
    <property type="component" value="Unassembled WGS sequence"/>
</dbReference>
<evidence type="ECO:0000313" key="4">
    <source>
        <dbReference type="Proteomes" id="UP000030905"/>
    </source>
</evidence>
<organism evidence="1 4">
    <name type="scientific">Clostridium pasteurianum DSM 525 = ATCC 6013</name>
    <dbReference type="NCBI Taxonomy" id="1262449"/>
    <lineage>
        <taxon>Bacteria</taxon>
        <taxon>Bacillati</taxon>
        <taxon>Bacillota</taxon>
        <taxon>Clostridia</taxon>
        <taxon>Eubacteriales</taxon>
        <taxon>Clostridiaceae</taxon>
        <taxon>Clostridium</taxon>
    </lineage>
</organism>
<sequence>MRCDKIYVMDKGIIIESGSHNELIKQGGKYFKLWKEQLPGYEALEEVASAKRLEVNQI</sequence>
<keyword evidence="4" id="KW-1185">Reference proteome</keyword>
<dbReference type="SUPFAM" id="SSF52540">
    <property type="entry name" value="P-loop containing nucleoside triphosphate hydrolases"/>
    <property type="match status" value="1"/>
</dbReference>
<dbReference type="AlphaFoldDB" id="A0A0H3J311"/>
<gene>
    <name evidence="1" type="ORF">CLPA_c02030</name>
    <name evidence="2" type="ORF">CP6013_02944</name>
</gene>
<reference evidence="1 4" key="1">
    <citation type="journal article" date="2015" name="Genome Announc.">
        <title>Complete Genome Sequence of the Nitrogen-Fixing and Solvent-Producing Clostridium pasteurianum DSM 525.</title>
        <authorList>
            <person name="Poehlein A."/>
            <person name="Grosse-Honebrink A."/>
            <person name="Zhang Y."/>
            <person name="Minton N.P."/>
            <person name="Daniel R."/>
        </authorList>
    </citation>
    <scope>NUCLEOTIDE SEQUENCE [LARGE SCALE GENOMIC DNA]</scope>
    <source>
        <strain evidence="1">DSM 525</strain>
        <strain evidence="4">DSM 525 / ATCC 6013</strain>
    </source>
</reference>
<dbReference type="eggNOG" id="COG2274">
    <property type="taxonomic scope" value="Bacteria"/>
</dbReference>
<protein>
    <submittedName>
        <fullName evidence="2">Bacteriocin ABC transporter</fullName>
    </submittedName>
</protein>
<dbReference type="PATRIC" id="fig|1262449.7.peg.182"/>
<name>A0A0H3J311_CLOPA</name>
<dbReference type="KEGG" id="cpae:CPAST_c02030"/>
<evidence type="ECO:0000313" key="2">
    <source>
        <dbReference type="EMBL" id="KRU13696.1"/>
    </source>
</evidence>
<proteinExistence type="predicted"/>